<comment type="caution">
    <text evidence="3">The sequence shown here is derived from an EMBL/GenBank/DDBJ whole genome shotgun (WGS) entry which is preliminary data.</text>
</comment>
<name>A0ABQ5C5K3_9ASTR</name>
<dbReference type="Proteomes" id="UP001151760">
    <property type="component" value="Unassembled WGS sequence"/>
</dbReference>
<evidence type="ECO:0000313" key="3">
    <source>
        <dbReference type="EMBL" id="GJT20519.1"/>
    </source>
</evidence>
<gene>
    <name evidence="3" type="ORF">Tco_0890456</name>
</gene>
<evidence type="ECO:0000256" key="2">
    <source>
        <dbReference type="SAM" id="Phobius"/>
    </source>
</evidence>
<evidence type="ECO:0000256" key="1">
    <source>
        <dbReference type="SAM" id="MobiDB-lite"/>
    </source>
</evidence>
<proteinExistence type="predicted"/>
<evidence type="ECO:0000313" key="4">
    <source>
        <dbReference type="Proteomes" id="UP001151760"/>
    </source>
</evidence>
<reference evidence="3" key="1">
    <citation type="journal article" date="2022" name="Int. J. Mol. Sci.">
        <title>Draft Genome of Tanacetum Coccineum: Genomic Comparison of Closely Related Tanacetum-Family Plants.</title>
        <authorList>
            <person name="Yamashiro T."/>
            <person name="Shiraishi A."/>
            <person name="Nakayama K."/>
            <person name="Satake H."/>
        </authorList>
    </citation>
    <scope>NUCLEOTIDE SEQUENCE</scope>
</reference>
<dbReference type="SUPFAM" id="SSF56672">
    <property type="entry name" value="DNA/RNA polymerases"/>
    <property type="match status" value="1"/>
</dbReference>
<feature type="transmembrane region" description="Helical" evidence="2">
    <location>
        <begin position="257"/>
        <end position="278"/>
    </location>
</feature>
<sequence length="307" mass="35202">MCEVKNSFLNCGSVNFSLRDWMPAMSKQRQKRDPERSLKVILVGARTEVGQCRHGVSHVQHQPSPGERLELLTKYQKSRLIAMKTKDSVRGKIPSANKGLKDPLGYTTSSKKTESLRRISWKDIRQKTKIRKKREGNATDKRGKSLERIKPLTILMIQRGKRWPAQDFPEASSEAAISAKSKGPMVPATNTLLDFSGEETIWPLRQKKRGQAPERNKAIQEEVEKLVDAGIMKETSKILTMHVPRIVPHYRKIDWKVAVPLGLLFPVFLDAFMGYHQIKMAQRRRRKKRAFQNIAKGYFAILKCRSD</sequence>
<keyword evidence="4" id="KW-1185">Reference proteome</keyword>
<reference evidence="3" key="2">
    <citation type="submission" date="2022-01" db="EMBL/GenBank/DDBJ databases">
        <authorList>
            <person name="Yamashiro T."/>
            <person name="Shiraishi A."/>
            <person name="Satake H."/>
            <person name="Nakayama K."/>
        </authorList>
    </citation>
    <scope>NUCLEOTIDE SEQUENCE</scope>
</reference>
<keyword evidence="2" id="KW-0472">Membrane</keyword>
<keyword evidence="2" id="KW-0812">Transmembrane</keyword>
<dbReference type="EMBL" id="BQNB010013810">
    <property type="protein sequence ID" value="GJT20519.1"/>
    <property type="molecule type" value="Genomic_DNA"/>
</dbReference>
<dbReference type="InterPro" id="IPR043502">
    <property type="entry name" value="DNA/RNA_pol_sf"/>
</dbReference>
<feature type="region of interest" description="Disordered" evidence="1">
    <location>
        <begin position="91"/>
        <end position="112"/>
    </location>
</feature>
<organism evidence="3 4">
    <name type="scientific">Tanacetum coccineum</name>
    <dbReference type="NCBI Taxonomy" id="301880"/>
    <lineage>
        <taxon>Eukaryota</taxon>
        <taxon>Viridiplantae</taxon>
        <taxon>Streptophyta</taxon>
        <taxon>Embryophyta</taxon>
        <taxon>Tracheophyta</taxon>
        <taxon>Spermatophyta</taxon>
        <taxon>Magnoliopsida</taxon>
        <taxon>eudicotyledons</taxon>
        <taxon>Gunneridae</taxon>
        <taxon>Pentapetalae</taxon>
        <taxon>asterids</taxon>
        <taxon>campanulids</taxon>
        <taxon>Asterales</taxon>
        <taxon>Asteraceae</taxon>
        <taxon>Asteroideae</taxon>
        <taxon>Anthemideae</taxon>
        <taxon>Anthemidinae</taxon>
        <taxon>Tanacetum</taxon>
    </lineage>
</organism>
<protein>
    <submittedName>
        <fullName evidence="3">Uncharacterized protein</fullName>
    </submittedName>
</protein>
<accession>A0ABQ5C5K3</accession>
<keyword evidence="2" id="KW-1133">Transmembrane helix</keyword>